<proteinExistence type="predicted"/>
<evidence type="ECO:0000256" key="1">
    <source>
        <dbReference type="SAM" id="Phobius"/>
    </source>
</evidence>
<name>F4QFX8_9CAUL</name>
<keyword evidence="3" id="KW-1185">Reference proteome</keyword>
<dbReference type="AlphaFoldDB" id="F4QFX8"/>
<dbReference type="eggNOG" id="COG0189">
    <property type="taxonomic scope" value="Bacteria"/>
</dbReference>
<evidence type="ECO:0000313" key="3">
    <source>
        <dbReference type="Proteomes" id="UP000006512"/>
    </source>
</evidence>
<reference evidence="3" key="1">
    <citation type="submission" date="2011-03" db="EMBL/GenBank/DDBJ databases">
        <title>Draft genome sequence of Brevundimonas diminuta.</title>
        <authorList>
            <person name="Brown P.J.B."/>
            <person name="Buechlein A."/>
            <person name="Hemmerich C."/>
            <person name="Brun Y.V."/>
        </authorList>
    </citation>
    <scope>NUCLEOTIDE SEQUENCE [LARGE SCALE GENOMIC DNA]</scope>
    <source>
        <strain evidence="3">C19</strain>
    </source>
</reference>
<sequence>MLHIMIGSENGQEHCVPTHPRAKKPRNATFWWSDFSWSGGKLCINKTGIRLEISGALFQELFNWVLYLALLYFVAAWVTVAGRHKKTLWFGPDEPRPWYLMRGVAMWSGITLADSVDTADAAVYFDDSTVGSPPLVTITPHFNHRCTDISKSRVAEVFEDVFGYHLSVNPAEVVGKIVEKPEKNGVHGGRIVDGPMMPRKGFTYQKLIDTRGVDGKCRDLRTPCVGGNPVLVWIKLKSPEGLFSINNESAFLKAPSDIFSEDEMVKIAAFLAHMGLDWGGLDILRDRSDGRIYIVDVNKTDIGPVIALSWRDKVASMNLLSTALHNMLSA</sequence>
<protein>
    <recommendedName>
        <fullName evidence="4">ATP-grasp domain-containing protein</fullName>
    </recommendedName>
</protein>
<evidence type="ECO:0000313" key="2">
    <source>
        <dbReference type="EMBL" id="EGF93789.1"/>
    </source>
</evidence>
<evidence type="ECO:0008006" key="4">
    <source>
        <dbReference type="Google" id="ProtNLM"/>
    </source>
</evidence>
<keyword evidence="1" id="KW-1133">Transmembrane helix</keyword>
<dbReference type="HOGENOM" id="CLU_077918_0_0_5"/>
<keyword evidence="1" id="KW-0812">Transmembrane</keyword>
<dbReference type="RefSeq" id="WP_006270752.1">
    <property type="nucleotide sequence ID" value="NZ_GL883076.1"/>
</dbReference>
<accession>F4QFX8</accession>
<dbReference type="Proteomes" id="UP000006512">
    <property type="component" value="Unassembled WGS sequence"/>
</dbReference>
<organism evidence="2 3">
    <name type="scientific">Asticcacaulis biprosthecium C19</name>
    <dbReference type="NCBI Taxonomy" id="715226"/>
    <lineage>
        <taxon>Bacteria</taxon>
        <taxon>Pseudomonadati</taxon>
        <taxon>Pseudomonadota</taxon>
        <taxon>Alphaproteobacteria</taxon>
        <taxon>Caulobacterales</taxon>
        <taxon>Caulobacteraceae</taxon>
        <taxon>Asticcacaulis</taxon>
    </lineage>
</organism>
<keyword evidence="1" id="KW-0472">Membrane</keyword>
<gene>
    <name evidence="2" type="ORF">ABI_00210</name>
</gene>
<feature type="transmembrane region" description="Helical" evidence="1">
    <location>
        <begin position="61"/>
        <end position="80"/>
    </location>
</feature>
<dbReference type="EMBL" id="GL883076">
    <property type="protein sequence ID" value="EGF93789.1"/>
    <property type="molecule type" value="Genomic_DNA"/>
</dbReference>
<dbReference type="STRING" id="715226.ABI_00210"/>